<protein>
    <submittedName>
        <fullName evidence="1">Uncharacterized protein</fullName>
    </submittedName>
</protein>
<comment type="caution">
    <text evidence="1">The sequence shown here is derived from an EMBL/GenBank/DDBJ whole genome shotgun (WGS) entry which is preliminary data.</text>
</comment>
<dbReference type="OrthoDB" id="10469375at2759"/>
<keyword evidence="2" id="KW-1185">Reference proteome</keyword>
<name>A0A9Q0AUK6_9PEZI</name>
<dbReference type="AlphaFoldDB" id="A0A9Q0AUK6"/>
<dbReference type="Proteomes" id="UP001056436">
    <property type="component" value="Unassembled WGS sequence"/>
</dbReference>
<sequence>MMLARSAKMLGSSFDWLRVLEYPASALQTKNPQIKRCCM</sequence>
<accession>A0A9Q0AUK6</accession>
<evidence type="ECO:0000313" key="1">
    <source>
        <dbReference type="EMBL" id="KAI3534242.1"/>
    </source>
</evidence>
<reference evidence="1" key="1">
    <citation type="submission" date="2019-01" db="EMBL/GenBank/DDBJ databases">
        <title>Colletotrichum abscissum LGMF1257.</title>
        <authorList>
            <person name="Baroncelli R."/>
        </authorList>
    </citation>
    <scope>NUCLEOTIDE SEQUENCE</scope>
    <source>
        <strain evidence="1">Ca142</strain>
    </source>
</reference>
<proteinExistence type="predicted"/>
<dbReference type="EMBL" id="SDAQ01000147">
    <property type="protein sequence ID" value="KAI3534242.1"/>
    <property type="molecule type" value="Genomic_DNA"/>
</dbReference>
<evidence type="ECO:0000313" key="2">
    <source>
        <dbReference type="Proteomes" id="UP001056436"/>
    </source>
</evidence>
<organism evidence="1 2">
    <name type="scientific">Colletotrichum abscissum</name>
    <dbReference type="NCBI Taxonomy" id="1671311"/>
    <lineage>
        <taxon>Eukaryota</taxon>
        <taxon>Fungi</taxon>
        <taxon>Dikarya</taxon>
        <taxon>Ascomycota</taxon>
        <taxon>Pezizomycotina</taxon>
        <taxon>Sordariomycetes</taxon>
        <taxon>Hypocreomycetidae</taxon>
        <taxon>Glomerellales</taxon>
        <taxon>Glomerellaceae</taxon>
        <taxon>Colletotrichum</taxon>
        <taxon>Colletotrichum acutatum species complex</taxon>
    </lineage>
</organism>
<gene>
    <name evidence="1" type="ORF">CABS02_13320</name>
</gene>